<dbReference type="EMBL" id="OZ034826">
    <property type="protein sequence ID" value="CAL1681147.1"/>
    <property type="molecule type" value="Genomic_DNA"/>
</dbReference>
<dbReference type="Proteomes" id="UP001497644">
    <property type="component" value="Chromosome 3"/>
</dbReference>
<reference evidence="1" key="1">
    <citation type="submission" date="2024-04" db="EMBL/GenBank/DDBJ databases">
        <authorList>
            <consortium name="Molecular Ecology Group"/>
        </authorList>
    </citation>
    <scope>NUCLEOTIDE SEQUENCE</scope>
</reference>
<name>A0AAV2NNV9_9HYME</name>
<organism evidence="1 2">
    <name type="scientific">Lasius platythorax</name>
    <dbReference type="NCBI Taxonomy" id="488582"/>
    <lineage>
        <taxon>Eukaryota</taxon>
        <taxon>Metazoa</taxon>
        <taxon>Ecdysozoa</taxon>
        <taxon>Arthropoda</taxon>
        <taxon>Hexapoda</taxon>
        <taxon>Insecta</taxon>
        <taxon>Pterygota</taxon>
        <taxon>Neoptera</taxon>
        <taxon>Endopterygota</taxon>
        <taxon>Hymenoptera</taxon>
        <taxon>Apocrita</taxon>
        <taxon>Aculeata</taxon>
        <taxon>Formicoidea</taxon>
        <taxon>Formicidae</taxon>
        <taxon>Formicinae</taxon>
        <taxon>Lasius</taxon>
        <taxon>Lasius</taxon>
    </lineage>
</organism>
<evidence type="ECO:0000313" key="1">
    <source>
        <dbReference type="EMBL" id="CAL1681147.1"/>
    </source>
</evidence>
<gene>
    <name evidence="1" type="ORF">LPLAT_LOCUS7282</name>
</gene>
<protein>
    <submittedName>
        <fullName evidence="1">Uncharacterized protein</fullName>
    </submittedName>
</protein>
<sequence length="78" mass="9608">MNIVPVLSEIFSSSDDEENDEELIDFIYMNENNNQRRRKKARVENFIENVVYRYNNEEIRENFRLTFYFSLSFTIIKR</sequence>
<dbReference type="AlphaFoldDB" id="A0AAV2NNV9"/>
<evidence type="ECO:0000313" key="2">
    <source>
        <dbReference type="Proteomes" id="UP001497644"/>
    </source>
</evidence>
<keyword evidence="2" id="KW-1185">Reference proteome</keyword>
<proteinExistence type="predicted"/>
<accession>A0AAV2NNV9</accession>